<name>A0A3B0ZN37_9ZZZZ</name>
<evidence type="ECO:0000256" key="1">
    <source>
        <dbReference type="SAM" id="Phobius"/>
    </source>
</evidence>
<organism evidence="2">
    <name type="scientific">hydrothermal vent metagenome</name>
    <dbReference type="NCBI Taxonomy" id="652676"/>
    <lineage>
        <taxon>unclassified sequences</taxon>
        <taxon>metagenomes</taxon>
        <taxon>ecological metagenomes</taxon>
    </lineage>
</organism>
<keyword evidence="1" id="KW-0812">Transmembrane</keyword>
<reference evidence="2" key="1">
    <citation type="submission" date="2018-06" db="EMBL/GenBank/DDBJ databases">
        <authorList>
            <person name="Zhirakovskaya E."/>
        </authorList>
    </citation>
    <scope>NUCLEOTIDE SEQUENCE</scope>
</reference>
<feature type="transmembrane region" description="Helical" evidence="1">
    <location>
        <begin position="6"/>
        <end position="24"/>
    </location>
</feature>
<protein>
    <submittedName>
        <fullName evidence="2">Uncharacterized protein</fullName>
    </submittedName>
</protein>
<accession>A0A3B0ZN37</accession>
<feature type="transmembrane region" description="Helical" evidence="1">
    <location>
        <begin position="93"/>
        <end position="112"/>
    </location>
</feature>
<dbReference type="EMBL" id="UOFK01000292">
    <property type="protein sequence ID" value="VAW82016.1"/>
    <property type="molecule type" value="Genomic_DNA"/>
</dbReference>
<keyword evidence="1" id="KW-0472">Membrane</keyword>
<feature type="transmembrane region" description="Helical" evidence="1">
    <location>
        <begin position="59"/>
        <end position="81"/>
    </location>
</feature>
<feature type="transmembrane region" description="Helical" evidence="1">
    <location>
        <begin position="31"/>
        <end position="53"/>
    </location>
</feature>
<proteinExistence type="predicted"/>
<keyword evidence="1" id="KW-1133">Transmembrane helix</keyword>
<gene>
    <name evidence="2" type="ORF">MNBD_GAMMA13-1118</name>
</gene>
<dbReference type="AlphaFoldDB" id="A0A3B0ZN37"/>
<sequence length="120" mass="12353">MIPAAILLFSLAAAIGLALVVMGVRYHRSSLTLGLVHASAAVLALTFLGTYILREPINMLYNNAAVLFVLALSGGVILLALHDKHKPPPMIVVGIHAVMALAGLLLLVFGAVTGTASTTG</sequence>
<evidence type="ECO:0000313" key="2">
    <source>
        <dbReference type="EMBL" id="VAW82016.1"/>
    </source>
</evidence>